<feature type="domain" description="Guanylate cyclase" evidence="20">
    <location>
        <begin position="983"/>
        <end position="1113"/>
    </location>
</feature>
<feature type="coiled-coil region" evidence="16">
    <location>
        <begin position="924"/>
        <end position="958"/>
    </location>
</feature>
<proteinExistence type="inferred from homology"/>
<dbReference type="GO" id="GO:0035556">
    <property type="term" value="P:intracellular signal transduction"/>
    <property type="evidence" value="ECO:0007669"/>
    <property type="project" value="InterPro"/>
</dbReference>
<keyword evidence="13 15" id="KW-0141">cGMP biosynthesis</keyword>
<evidence type="ECO:0000256" key="4">
    <source>
        <dbReference type="ARBA" id="ARBA00022692"/>
    </source>
</evidence>
<keyword evidence="8" id="KW-0342">GTP-binding</keyword>
<dbReference type="EMBL" id="CAJVCH010221311">
    <property type="protein sequence ID" value="CAG7731915.1"/>
    <property type="molecule type" value="Genomic_DNA"/>
</dbReference>
<evidence type="ECO:0000256" key="12">
    <source>
        <dbReference type="ARBA" id="ARBA00023239"/>
    </source>
</evidence>
<feature type="domain" description="Protein kinase" evidence="19">
    <location>
        <begin position="633"/>
        <end position="910"/>
    </location>
</feature>
<keyword evidence="4 18" id="KW-0812">Transmembrane</keyword>
<dbReference type="InterPro" id="IPR050401">
    <property type="entry name" value="Cyclic_nucleotide_synthase"/>
</dbReference>
<evidence type="ECO:0000256" key="11">
    <source>
        <dbReference type="ARBA" id="ARBA00023180"/>
    </source>
</evidence>
<evidence type="ECO:0000256" key="16">
    <source>
        <dbReference type="SAM" id="Coils"/>
    </source>
</evidence>
<dbReference type="InterPro" id="IPR001245">
    <property type="entry name" value="Ser-Thr/Tyr_kinase_cat_dom"/>
</dbReference>
<dbReference type="Pfam" id="PF01094">
    <property type="entry name" value="ANF_receptor"/>
    <property type="match status" value="1"/>
</dbReference>
<sequence length="1218" mass="136486">MVIVSAELEELGQKRKKDFLVPSYLSLCFGISVRAEGWEIQSTSSHLLRMVIVRLSRNFFRVAVAECVSIVVFLSSVTLRPLVVSSAAGAGLFGGRLPAPILQSFQDFTVLNTAATYDYSGFTHYNVGVLLVSGTGYGFDLEKCSPAIDMALDYVNHIYLRPHKIHLDKVQQRYQSCDNRLTPGLAADMKFLSNVIAFVGPACGFALQPVGFLSAYWNIPVVTGLGDQPPSTESEVAGDKLLGGLKKIKINTTGVFGDKSEFSTLTRLSYCQCRLTLVFDAVCKRFKWKHLAVVYDKTDLFSFTVGRILINGLKEKEYEVYGHDIDGSNLPDMDGALTEISAHARIVILSLQESLVREFMLKAHKKGLTNGDWAFLDVELFKNKPSATNYWQLGDKNDLDAKEAYEALLTISLLVPRSSSWNNFTHMVKQRALRDYNFSFPHDEEVNFFIGAFYDGVILLGMALNETLSANESLRDGRRVTLRMWNRTFEGVTGNVTIDENGDRDADYSLLDMNPISGQFEVVAHYLSRRGLKNFPGREFRWPKMRGPPPDVPECGFHENDPKCLDGSSGVLPYVVALILVFSILIAGIIIYVYRHMREVEAASSTRWRIHQEDIIFEPGESKKGPCEEKESSRGSLSLGTGTGGQTTFVPTATYRGMLVGLKRIHLVKRIEFTKQIVSEIRQVRDLQHENVCRMVGLCLSSSDLKSTSEKWDHILFLNEYCSRGSLQDVLLNVHIHLDWPFRLSLISDIVNGMSFLHSNVGFHGRLSSAKCLVDARFVVKITGFGLHTLLSFREKQPCDTDYFIKLLWVAPEHLMKTNLERASLKGDIYSFGIILYEVALRCLPYSSFDSLTPEEIIANVASRSLPPFRPEVHEESTPLEIRQLMHHCWADNPDDRPDFTSIKQCLKRLMKGAGTVSLVDDLLRRLEQHALHLEVLVEDKTRELEQEKRRSEDLLYQVLPRQVAEQLLRGETVVPESFDAVTIYFSDIVGFTSICAKSTPIQVVDFLNNLYGTFDGILDSFDAYKVETIGDAYMVVSGAPQRNEDAHVCEIAYLALAVLDAVTNYEIGHLPDDQLMIRIGIHTGPVCAGVVGHRMPHYCLFGDTVNTASRMESSGLPLRIHITETTARGLQEKGGFHLTPRGEVLLKGKGVTHTYWLEGCDDESAWRRARKLQTSSSKESIQTKCSVSVSAPINHHHHLYSHSPSNNITTICVTPAE</sequence>
<dbReference type="EC" id="4.6.1.2" evidence="3 15"/>
<protein>
    <recommendedName>
        <fullName evidence="3 15">Guanylate cyclase</fullName>
        <ecNumber evidence="3 15">4.6.1.2</ecNumber>
    </recommendedName>
</protein>
<accession>A0A8J2P4W8</accession>
<dbReference type="Pfam" id="PF00211">
    <property type="entry name" value="Guanylate_cyc"/>
    <property type="match status" value="1"/>
</dbReference>
<feature type="region of interest" description="Disordered" evidence="17">
    <location>
        <begin position="620"/>
        <end position="643"/>
    </location>
</feature>
<dbReference type="GO" id="GO:0001653">
    <property type="term" value="F:peptide receptor activity"/>
    <property type="evidence" value="ECO:0007669"/>
    <property type="project" value="TreeGrafter"/>
</dbReference>
<keyword evidence="11" id="KW-0325">Glycoprotein</keyword>
<keyword evidence="9 18" id="KW-0472">Membrane</keyword>
<evidence type="ECO:0000256" key="6">
    <source>
        <dbReference type="ARBA" id="ARBA00022741"/>
    </source>
</evidence>
<comment type="similarity">
    <text evidence="14">Belongs to the adenylyl cyclase class-4/guanylyl cyclase family.</text>
</comment>
<dbReference type="InterPro" id="IPR000719">
    <property type="entry name" value="Prot_kinase_dom"/>
</dbReference>
<comment type="subcellular location">
    <subcellularLocation>
        <location evidence="2">Cell membrane</location>
        <topology evidence="2">Single-pass type I membrane protein</topology>
    </subcellularLocation>
</comment>
<evidence type="ECO:0000256" key="5">
    <source>
        <dbReference type="ARBA" id="ARBA00022729"/>
    </source>
</evidence>
<evidence type="ECO:0000256" key="7">
    <source>
        <dbReference type="ARBA" id="ARBA00022989"/>
    </source>
</evidence>
<dbReference type="SMART" id="SM00044">
    <property type="entry name" value="CYCc"/>
    <property type="match status" value="1"/>
</dbReference>
<dbReference type="Pfam" id="PF07714">
    <property type="entry name" value="PK_Tyr_Ser-Thr"/>
    <property type="match status" value="1"/>
</dbReference>
<evidence type="ECO:0000256" key="18">
    <source>
        <dbReference type="SAM" id="Phobius"/>
    </source>
</evidence>
<dbReference type="PANTHER" id="PTHR11920:SF274">
    <property type="entry name" value="GUANYLATE CYCLASE"/>
    <property type="match status" value="1"/>
</dbReference>
<evidence type="ECO:0000259" key="19">
    <source>
        <dbReference type="PROSITE" id="PS50011"/>
    </source>
</evidence>
<feature type="transmembrane region" description="Helical" evidence="18">
    <location>
        <begin position="571"/>
        <end position="594"/>
    </location>
</feature>
<evidence type="ECO:0000259" key="20">
    <source>
        <dbReference type="PROSITE" id="PS50125"/>
    </source>
</evidence>
<keyword evidence="6" id="KW-0547">Nucleotide-binding</keyword>
<dbReference type="OrthoDB" id="1890790at2759"/>
<organism evidence="21 22">
    <name type="scientific">Allacma fusca</name>
    <dbReference type="NCBI Taxonomy" id="39272"/>
    <lineage>
        <taxon>Eukaryota</taxon>
        <taxon>Metazoa</taxon>
        <taxon>Ecdysozoa</taxon>
        <taxon>Arthropoda</taxon>
        <taxon>Hexapoda</taxon>
        <taxon>Collembola</taxon>
        <taxon>Symphypleona</taxon>
        <taxon>Sminthuridae</taxon>
        <taxon>Allacma</taxon>
    </lineage>
</organism>
<evidence type="ECO:0000313" key="21">
    <source>
        <dbReference type="EMBL" id="CAG7731915.1"/>
    </source>
</evidence>
<evidence type="ECO:0000256" key="3">
    <source>
        <dbReference type="ARBA" id="ARBA00012202"/>
    </source>
</evidence>
<dbReference type="CDD" id="cd06352">
    <property type="entry name" value="PBP1_NPR_GC-like"/>
    <property type="match status" value="1"/>
</dbReference>
<dbReference type="InterPro" id="IPR001828">
    <property type="entry name" value="ANF_lig-bd_rcpt"/>
</dbReference>
<dbReference type="InterPro" id="IPR011645">
    <property type="entry name" value="HNOB_dom_associated"/>
</dbReference>
<dbReference type="InterPro" id="IPR018297">
    <property type="entry name" value="A/G_cyclase_CS"/>
</dbReference>
<keyword evidence="16" id="KW-0175">Coiled coil</keyword>
<dbReference type="PANTHER" id="PTHR11920">
    <property type="entry name" value="GUANYLYL CYCLASE"/>
    <property type="match status" value="1"/>
</dbReference>
<evidence type="ECO:0000256" key="10">
    <source>
        <dbReference type="ARBA" id="ARBA00023170"/>
    </source>
</evidence>
<keyword evidence="22" id="KW-1185">Reference proteome</keyword>
<comment type="caution">
    <text evidence="21">The sequence shown here is derived from an EMBL/GenBank/DDBJ whole genome shotgun (WGS) entry which is preliminary data.</text>
</comment>
<evidence type="ECO:0000256" key="8">
    <source>
        <dbReference type="ARBA" id="ARBA00023134"/>
    </source>
</evidence>
<keyword evidence="5" id="KW-0732">Signal</keyword>
<dbReference type="PROSITE" id="PS50011">
    <property type="entry name" value="PROTEIN_KINASE_DOM"/>
    <property type="match status" value="1"/>
</dbReference>
<dbReference type="Pfam" id="PF07701">
    <property type="entry name" value="HNOBA"/>
    <property type="match status" value="1"/>
</dbReference>
<evidence type="ECO:0000256" key="15">
    <source>
        <dbReference type="RuleBase" id="RU003431"/>
    </source>
</evidence>
<dbReference type="CDD" id="cd07302">
    <property type="entry name" value="CHD"/>
    <property type="match status" value="1"/>
</dbReference>
<dbReference type="GO" id="GO:0005524">
    <property type="term" value="F:ATP binding"/>
    <property type="evidence" value="ECO:0007669"/>
    <property type="project" value="InterPro"/>
</dbReference>
<evidence type="ECO:0000313" key="22">
    <source>
        <dbReference type="Proteomes" id="UP000708208"/>
    </source>
</evidence>
<dbReference type="Proteomes" id="UP000708208">
    <property type="component" value="Unassembled WGS sequence"/>
</dbReference>
<dbReference type="GO" id="GO:0004383">
    <property type="term" value="F:guanylate cyclase activity"/>
    <property type="evidence" value="ECO:0007669"/>
    <property type="project" value="UniProtKB-EC"/>
</dbReference>
<dbReference type="GO" id="GO:0004016">
    <property type="term" value="F:adenylate cyclase activity"/>
    <property type="evidence" value="ECO:0007669"/>
    <property type="project" value="TreeGrafter"/>
</dbReference>
<evidence type="ECO:0000256" key="13">
    <source>
        <dbReference type="ARBA" id="ARBA00023293"/>
    </source>
</evidence>
<name>A0A8J2P4W8_9HEXA</name>
<dbReference type="AlphaFoldDB" id="A0A8J2P4W8"/>
<dbReference type="GO" id="GO:0005886">
    <property type="term" value="C:plasma membrane"/>
    <property type="evidence" value="ECO:0007669"/>
    <property type="project" value="UniProtKB-SubCell"/>
</dbReference>
<dbReference type="PROSITE" id="PS50125">
    <property type="entry name" value="GUANYLATE_CYCLASE_2"/>
    <property type="match status" value="1"/>
</dbReference>
<dbReference type="FunFam" id="3.30.70.1230:FF:000004">
    <property type="entry name" value="Guanylate cyclase"/>
    <property type="match status" value="1"/>
</dbReference>
<evidence type="ECO:0000256" key="17">
    <source>
        <dbReference type="SAM" id="MobiDB-lite"/>
    </source>
</evidence>
<dbReference type="GO" id="GO:0004672">
    <property type="term" value="F:protein kinase activity"/>
    <property type="evidence" value="ECO:0007669"/>
    <property type="project" value="InterPro"/>
</dbReference>
<feature type="compositionally biased region" description="Basic and acidic residues" evidence="17">
    <location>
        <begin position="620"/>
        <end position="633"/>
    </location>
</feature>
<dbReference type="InterPro" id="IPR001054">
    <property type="entry name" value="A/G_cyclase"/>
</dbReference>
<dbReference type="GO" id="GO:0005525">
    <property type="term" value="F:GTP binding"/>
    <property type="evidence" value="ECO:0007669"/>
    <property type="project" value="UniProtKB-KW"/>
</dbReference>
<evidence type="ECO:0000256" key="1">
    <source>
        <dbReference type="ARBA" id="ARBA00001436"/>
    </source>
</evidence>
<gene>
    <name evidence="21" type="ORF">AFUS01_LOCUS20470</name>
</gene>
<comment type="catalytic activity">
    <reaction evidence="1 15">
        <text>GTP = 3',5'-cyclic GMP + diphosphate</text>
        <dbReference type="Rhea" id="RHEA:13665"/>
        <dbReference type="ChEBI" id="CHEBI:33019"/>
        <dbReference type="ChEBI" id="CHEBI:37565"/>
        <dbReference type="ChEBI" id="CHEBI:57746"/>
        <dbReference type="EC" id="4.6.1.2"/>
    </reaction>
</comment>
<keyword evidence="10" id="KW-0675">Receptor</keyword>
<dbReference type="PROSITE" id="PS00452">
    <property type="entry name" value="GUANYLATE_CYCLASE_1"/>
    <property type="match status" value="1"/>
</dbReference>
<dbReference type="GO" id="GO:0007168">
    <property type="term" value="P:receptor guanylyl cyclase signaling pathway"/>
    <property type="evidence" value="ECO:0007669"/>
    <property type="project" value="TreeGrafter"/>
</dbReference>
<keyword evidence="7 18" id="KW-1133">Transmembrane helix</keyword>
<reference evidence="21" key="1">
    <citation type="submission" date="2021-06" db="EMBL/GenBank/DDBJ databases">
        <authorList>
            <person name="Hodson N. C."/>
            <person name="Mongue J. A."/>
            <person name="Jaron S. K."/>
        </authorList>
    </citation>
    <scope>NUCLEOTIDE SEQUENCE</scope>
</reference>
<evidence type="ECO:0000256" key="14">
    <source>
        <dbReference type="RuleBase" id="RU000405"/>
    </source>
</evidence>
<keyword evidence="12 14" id="KW-0456">Lyase</keyword>
<evidence type="ECO:0000256" key="2">
    <source>
        <dbReference type="ARBA" id="ARBA00004251"/>
    </source>
</evidence>
<evidence type="ECO:0000256" key="9">
    <source>
        <dbReference type="ARBA" id="ARBA00023136"/>
    </source>
</evidence>